<name>A0A6I6DW72_9MICO</name>
<dbReference type="GO" id="GO:0000976">
    <property type="term" value="F:transcription cis-regulatory region binding"/>
    <property type="evidence" value="ECO:0007669"/>
    <property type="project" value="TreeGrafter"/>
</dbReference>
<feature type="domain" description="HTH tetR-type" evidence="5">
    <location>
        <begin position="14"/>
        <end position="74"/>
    </location>
</feature>
<dbReference type="InterPro" id="IPR023772">
    <property type="entry name" value="DNA-bd_HTH_TetR-type_CS"/>
</dbReference>
<evidence type="ECO:0000256" key="3">
    <source>
        <dbReference type="ARBA" id="ARBA00023163"/>
    </source>
</evidence>
<protein>
    <submittedName>
        <fullName evidence="6">TetR/AcrR family transcriptional regulator</fullName>
    </submittedName>
</protein>
<dbReference type="InterPro" id="IPR050109">
    <property type="entry name" value="HTH-type_TetR-like_transc_reg"/>
</dbReference>
<keyword evidence="2 4" id="KW-0238">DNA-binding</keyword>
<evidence type="ECO:0000256" key="1">
    <source>
        <dbReference type="ARBA" id="ARBA00023015"/>
    </source>
</evidence>
<dbReference type="KEGG" id="moj:D7D94_12415"/>
<reference evidence="6 7" key="1">
    <citation type="submission" date="2018-09" db="EMBL/GenBank/DDBJ databases">
        <title>Whole genome sequencing of Microbacterium oryzae strain MB-10T.</title>
        <authorList>
            <person name="Das S.K."/>
        </authorList>
    </citation>
    <scope>NUCLEOTIDE SEQUENCE [LARGE SCALE GENOMIC DNA]</scope>
    <source>
        <strain evidence="6 7">MB-10</strain>
    </source>
</reference>
<keyword evidence="3" id="KW-0804">Transcription</keyword>
<dbReference type="InterPro" id="IPR009057">
    <property type="entry name" value="Homeodomain-like_sf"/>
</dbReference>
<evidence type="ECO:0000259" key="5">
    <source>
        <dbReference type="PROSITE" id="PS50977"/>
    </source>
</evidence>
<dbReference type="EMBL" id="CP032550">
    <property type="protein sequence ID" value="QGU28386.1"/>
    <property type="molecule type" value="Genomic_DNA"/>
</dbReference>
<dbReference type="GO" id="GO:0003700">
    <property type="term" value="F:DNA-binding transcription factor activity"/>
    <property type="evidence" value="ECO:0007669"/>
    <property type="project" value="TreeGrafter"/>
</dbReference>
<evidence type="ECO:0000256" key="4">
    <source>
        <dbReference type="PROSITE-ProRule" id="PRU00335"/>
    </source>
</evidence>
<evidence type="ECO:0000256" key="2">
    <source>
        <dbReference type="ARBA" id="ARBA00023125"/>
    </source>
</evidence>
<dbReference type="RefSeq" id="WP_156242924.1">
    <property type="nucleotide sequence ID" value="NZ_BAAAZL010000004.1"/>
</dbReference>
<gene>
    <name evidence="6" type="ORF">D7D94_12415</name>
</gene>
<dbReference type="OrthoDB" id="8688418at2"/>
<accession>A0A6I6DW72</accession>
<proteinExistence type="predicted"/>
<dbReference type="PROSITE" id="PS50977">
    <property type="entry name" value="HTH_TETR_2"/>
    <property type="match status" value="1"/>
</dbReference>
<sequence>MTESAPNLREQRKQETLRRLAETARELTAARGLHGFTIEELCEAAGVSRRTFFNYFAAKEDAVLGFTLLHDDGERDEDFLARGTATDGGLSATLVDDLVALFVERWQRMALTASEAERVFRIVEQEPRLHNRIFQVMREAEQAMISLVERREGLPPGDVRAQTLVHVVGTLNRLVAEESLGAHGDDLPSIDRFRGQMRERAQIVRDLFT</sequence>
<feature type="DNA-binding region" description="H-T-H motif" evidence="4">
    <location>
        <begin position="37"/>
        <end position="56"/>
    </location>
</feature>
<evidence type="ECO:0000313" key="7">
    <source>
        <dbReference type="Proteomes" id="UP000422989"/>
    </source>
</evidence>
<dbReference type="InterPro" id="IPR041347">
    <property type="entry name" value="MftR_C"/>
</dbReference>
<dbReference type="PANTHER" id="PTHR30055:SF238">
    <property type="entry name" value="MYCOFACTOCIN BIOSYNTHESIS TRANSCRIPTIONAL REGULATOR MFTR-RELATED"/>
    <property type="match status" value="1"/>
</dbReference>
<dbReference type="AlphaFoldDB" id="A0A6I6DW72"/>
<keyword evidence="7" id="KW-1185">Reference proteome</keyword>
<dbReference type="InterPro" id="IPR001647">
    <property type="entry name" value="HTH_TetR"/>
</dbReference>
<dbReference type="Pfam" id="PF17754">
    <property type="entry name" value="TetR_C_14"/>
    <property type="match status" value="1"/>
</dbReference>
<dbReference type="Pfam" id="PF00440">
    <property type="entry name" value="TetR_N"/>
    <property type="match status" value="1"/>
</dbReference>
<dbReference type="PRINTS" id="PR00455">
    <property type="entry name" value="HTHTETR"/>
</dbReference>
<dbReference type="PROSITE" id="PS01081">
    <property type="entry name" value="HTH_TETR_1"/>
    <property type="match status" value="1"/>
</dbReference>
<dbReference type="SUPFAM" id="SSF46689">
    <property type="entry name" value="Homeodomain-like"/>
    <property type="match status" value="1"/>
</dbReference>
<organism evidence="6 7">
    <name type="scientific">Microbacterium oryzae</name>
    <dbReference type="NCBI Taxonomy" id="743009"/>
    <lineage>
        <taxon>Bacteria</taxon>
        <taxon>Bacillati</taxon>
        <taxon>Actinomycetota</taxon>
        <taxon>Actinomycetes</taxon>
        <taxon>Micrococcales</taxon>
        <taxon>Microbacteriaceae</taxon>
        <taxon>Microbacterium</taxon>
    </lineage>
</organism>
<dbReference type="PANTHER" id="PTHR30055">
    <property type="entry name" value="HTH-TYPE TRANSCRIPTIONAL REGULATOR RUTR"/>
    <property type="match status" value="1"/>
</dbReference>
<dbReference type="Gene3D" id="1.10.357.10">
    <property type="entry name" value="Tetracycline Repressor, domain 2"/>
    <property type="match status" value="1"/>
</dbReference>
<keyword evidence="1" id="KW-0805">Transcription regulation</keyword>
<dbReference type="Proteomes" id="UP000422989">
    <property type="component" value="Chromosome"/>
</dbReference>
<evidence type="ECO:0000313" key="6">
    <source>
        <dbReference type="EMBL" id="QGU28386.1"/>
    </source>
</evidence>